<proteinExistence type="predicted"/>
<sequence length="113" mass="12741">MTDSILNSIKGLLYIDESEKGFDSDIIMHINSVFMVLNQLGVGPDEGFTISDDSATWSDFLGKDKSLEGVKTYVYMKVRMIFDPPTSSSVMDSMKRSIDEFEWRLNIAASNKK</sequence>
<evidence type="ECO:0000313" key="1">
    <source>
        <dbReference type="EMBL" id="CUQ77087.1"/>
    </source>
</evidence>
<evidence type="ECO:0000313" key="2">
    <source>
        <dbReference type="Proteomes" id="UP000095621"/>
    </source>
</evidence>
<gene>
    <name evidence="1" type="ORF">ERS852490_01386</name>
</gene>
<accession>A0A174YU78</accession>
<reference evidence="1 2" key="1">
    <citation type="submission" date="2015-09" db="EMBL/GenBank/DDBJ databases">
        <authorList>
            <consortium name="Pathogen Informatics"/>
        </authorList>
    </citation>
    <scope>NUCLEOTIDE SEQUENCE [LARGE SCALE GENOMIC DNA]</scope>
    <source>
        <strain evidence="1 2">2789STDY5834875</strain>
    </source>
</reference>
<dbReference type="EMBL" id="CZBU01000003">
    <property type="protein sequence ID" value="CUQ77087.1"/>
    <property type="molecule type" value="Genomic_DNA"/>
</dbReference>
<organism evidence="1 2">
    <name type="scientific">Lachnospira eligens</name>
    <dbReference type="NCBI Taxonomy" id="39485"/>
    <lineage>
        <taxon>Bacteria</taxon>
        <taxon>Bacillati</taxon>
        <taxon>Bacillota</taxon>
        <taxon>Clostridia</taxon>
        <taxon>Lachnospirales</taxon>
        <taxon>Lachnospiraceae</taxon>
        <taxon>Lachnospira</taxon>
    </lineage>
</organism>
<dbReference type="Proteomes" id="UP000095621">
    <property type="component" value="Unassembled WGS sequence"/>
</dbReference>
<dbReference type="Pfam" id="PF24829">
    <property type="entry name" value="Phage_connect_2"/>
    <property type="match status" value="1"/>
</dbReference>
<name>A0A174YU78_9FIRM</name>
<dbReference type="AlphaFoldDB" id="A0A174YU78"/>
<dbReference type="OrthoDB" id="1853060at2"/>
<dbReference type="RefSeq" id="WP_055215529.1">
    <property type="nucleotide sequence ID" value="NZ_CZBU01000003.1"/>
</dbReference>
<protein>
    <submittedName>
        <fullName evidence="1">Uncharacterized protein</fullName>
    </submittedName>
</protein>
<dbReference type="InterPro" id="IPR056951">
    <property type="entry name" value="Phage_connect_2"/>
</dbReference>